<keyword evidence="3 7" id="KW-0812">Transmembrane</keyword>
<evidence type="ECO:0000256" key="4">
    <source>
        <dbReference type="ARBA" id="ARBA00022989"/>
    </source>
</evidence>
<keyword evidence="6" id="KW-0539">Nucleus</keyword>
<proteinExistence type="predicted"/>
<sequence length="760" mass="85682">MGLHLDPTNWKGSNDSWIDREILRRTYWAAFIADKQLSLYFGRPPALYPGESDVHDTVRIPYPPEWKSLLNKYIMEGTSETAYEDGLALVASWVHQIELCKISHRMITKIFENRNETTDATIMANSIREVDVALTKWLKNLPAKLHWTKWTVGDVPPFVLHLHMQYHTAMIILHRPPRIAFKEPGIGETEDKYPYRQLPITFVHTLTSAASIILMKRSIEGSSCKEAAVARPLDQILEAIDGVSDTWTCAKQVRDIITSTMKEPEEGDPQKSSPGNFDLMTGLLDTEIDTAIPQDSIDWDSLTMDDNDFELFMDNNFGIDISTWPDRSFLYHDAVEVYRNHLFISISVTGLLFAVSSGWNSPVARRCRFTKKEPGVLEPAAEDSEIEVYIDSAKEAKLLAKLDLAFTPVIMLVYLSCFLDRSNIGNVKVAGMLTDIHATEQQFSTAVSIFYATYVTFETPAAILMKKLTPRVILSTLCAVWSLTTIFTGFCPQYWSCAALSGAFGGLLAYGILQMDGLSGVSGWRWVYIIEGLFSIVVAIVVWFGLPTDPAKAWFLNAEEREMMRLRAIQRQKYMGSEKFSWEEFRIELKDPKLYECCHPIYARLLTLWVQPFLPSILKAMNYSTLQANYLTIPVYMWGAISFLFLAWISDRISMRGPILLFANIFGIVGSKFFATFLCAIAVYTGPGLNITWLNVNVAPHYRRATAIGIQQSIANTAGIVAGQIYRTPPYVLGNSFSLGAFMSGSSVNHNEDLVCEEPE</sequence>
<feature type="transmembrane region" description="Helical" evidence="7">
    <location>
        <begin position="661"/>
        <end position="684"/>
    </location>
</feature>
<dbReference type="GO" id="GO:0022857">
    <property type="term" value="F:transmembrane transporter activity"/>
    <property type="evidence" value="ECO:0007669"/>
    <property type="project" value="InterPro"/>
</dbReference>
<dbReference type="InterPro" id="IPR011701">
    <property type="entry name" value="MFS"/>
</dbReference>
<dbReference type="PANTHER" id="PTHR43791:SF24">
    <property type="entry name" value="NICOTINIC ACID PLASMA MEMBRANE TRANSPORTER"/>
    <property type="match status" value="1"/>
</dbReference>
<dbReference type="Gene3D" id="1.20.1250.20">
    <property type="entry name" value="MFS general substrate transporter like domains"/>
    <property type="match status" value="2"/>
</dbReference>
<feature type="transmembrane region" description="Helical" evidence="7">
    <location>
        <begin position="493"/>
        <end position="513"/>
    </location>
</feature>
<dbReference type="OrthoDB" id="2962993at2759"/>
<feature type="transmembrane region" description="Helical" evidence="7">
    <location>
        <begin position="525"/>
        <end position="546"/>
    </location>
</feature>
<comment type="caution">
    <text evidence="9">The sequence shown here is derived from an EMBL/GenBank/DDBJ whole genome shotgun (WGS) entry which is preliminary data.</text>
</comment>
<evidence type="ECO:0000256" key="5">
    <source>
        <dbReference type="ARBA" id="ARBA00023136"/>
    </source>
</evidence>
<dbReference type="InterPro" id="IPR036259">
    <property type="entry name" value="MFS_trans_sf"/>
</dbReference>
<keyword evidence="10" id="KW-1185">Reference proteome</keyword>
<dbReference type="PANTHER" id="PTHR43791">
    <property type="entry name" value="PERMEASE-RELATED"/>
    <property type="match status" value="1"/>
</dbReference>
<comment type="subcellular location">
    <subcellularLocation>
        <location evidence="1">Membrane</location>
        <topology evidence="1">Multi-pass membrane protein</topology>
    </subcellularLocation>
</comment>
<dbReference type="CDD" id="cd12148">
    <property type="entry name" value="fungal_TF_MHR"/>
    <property type="match status" value="1"/>
</dbReference>
<feature type="transmembrane region" description="Helical" evidence="7">
    <location>
        <begin position="342"/>
        <end position="362"/>
    </location>
</feature>
<name>A0A395IXH2_9HELO</name>
<feature type="domain" description="Xylanolytic transcriptional activator regulatory" evidence="8">
    <location>
        <begin position="1"/>
        <end position="138"/>
    </location>
</feature>
<evidence type="ECO:0000256" key="7">
    <source>
        <dbReference type="SAM" id="Phobius"/>
    </source>
</evidence>
<evidence type="ECO:0000256" key="6">
    <source>
        <dbReference type="ARBA" id="ARBA00023242"/>
    </source>
</evidence>
<feature type="transmembrane region" description="Helical" evidence="7">
    <location>
        <begin position="468"/>
        <end position="487"/>
    </location>
</feature>
<protein>
    <recommendedName>
        <fullName evidence="8">Xylanolytic transcriptional activator regulatory domain-containing protein</fullName>
    </recommendedName>
</protein>
<dbReference type="InterPro" id="IPR007219">
    <property type="entry name" value="XnlR_reg_dom"/>
</dbReference>
<keyword evidence="5 7" id="KW-0472">Membrane</keyword>
<evidence type="ECO:0000256" key="1">
    <source>
        <dbReference type="ARBA" id="ARBA00004141"/>
    </source>
</evidence>
<keyword evidence="2" id="KW-0813">Transport</keyword>
<evidence type="ECO:0000256" key="2">
    <source>
        <dbReference type="ARBA" id="ARBA00022448"/>
    </source>
</evidence>
<organism evidence="9 10">
    <name type="scientific">Monilinia fructigena</name>
    <dbReference type="NCBI Taxonomy" id="38457"/>
    <lineage>
        <taxon>Eukaryota</taxon>
        <taxon>Fungi</taxon>
        <taxon>Dikarya</taxon>
        <taxon>Ascomycota</taxon>
        <taxon>Pezizomycotina</taxon>
        <taxon>Leotiomycetes</taxon>
        <taxon>Helotiales</taxon>
        <taxon>Sclerotiniaceae</taxon>
        <taxon>Monilinia</taxon>
    </lineage>
</organism>
<evidence type="ECO:0000313" key="9">
    <source>
        <dbReference type="EMBL" id="RAL64861.1"/>
    </source>
</evidence>
<gene>
    <name evidence="9" type="ORF">DID88_001457</name>
</gene>
<dbReference type="Proteomes" id="UP000249056">
    <property type="component" value="Unassembled WGS sequence"/>
</dbReference>
<evidence type="ECO:0000313" key="10">
    <source>
        <dbReference type="Proteomes" id="UP000249056"/>
    </source>
</evidence>
<accession>A0A395IXH2</accession>
<evidence type="ECO:0000259" key="8">
    <source>
        <dbReference type="Pfam" id="PF04082"/>
    </source>
</evidence>
<dbReference type="GO" id="GO:0016020">
    <property type="term" value="C:membrane"/>
    <property type="evidence" value="ECO:0007669"/>
    <property type="project" value="UniProtKB-SubCell"/>
</dbReference>
<dbReference type="AlphaFoldDB" id="A0A395IXH2"/>
<feature type="transmembrane region" description="Helical" evidence="7">
    <location>
        <begin position="628"/>
        <end position="649"/>
    </location>
</feature>
<dbReference type="SUPFAM" id="SSF103473">
    <property type="entry name" value="MFS general substrate transporter"/>
    <property type="match status" value="1"/>
</dbReference>
<reference evidence="9 10" key="1">
    <citation type="submission" date="2018-06" db="EMBL/GenBank/DDBJ databases">
        <title>Genome Sequence of the Brown Rot Fungal Pathogen Monilinia fructigena.</title>
        <authorList>
            <person name="Landi L."/>
            <person name="De Miccolis Angelini R.M."/>
            <person name="Pollastro S."/>
            <person name="Abate D."/>
            <person name="Faretra F."/>
            <person name="Romanazzi G."/>
        </authorList>
    </citation>
    <scope>NUCLEOTIDE SEQUENCE [LARGE SCALE GENOMIC DNA]</scope>
    <source>
        <strain evidence="9 10">Mfrg269</strain>
    </source>
</reference>
<dbReference type="GO" id="GO:0003677">
    <property type="term" value="F:DNA binding"/>
    <property type="evidence" value="ECO:0007669"/>
    <property type="project" value="InterPro"/>
</dbReference>
<dbReference type="GO" id="GO:0008270">
    <property type="term" value="F:zinc ion binding"/>
    <property type="evidence" value="ECO:0007669"/>
    <property type="project" value="InterPro"/>
</dbReference>
<keyword evidence="4 7" id="KW-1133">Transmembrane helix</keyword>
<dbReference type="Pfam" id="PF04082">
    <property type="entry name" value="Fungal_trans"/>
    <property type="match status" value="1"/>
</dbReference>
<dbReference type="EMBL" id="QKRW01000012">
    <property type="protein sequence ID" value="RAL64861.1"/>
    <property type="molecule type" value="Genomic_DNA"/>
</dbReference>
<evidence type="ECO:0000256" key="3">
    <source>
        <dbReference type="ARBA" id="ARBA00022692"/>
    </source>
</evidence>
<dbReference type="Pfam" id="PF07690">
    <property type="entry name" value="MFS_1"/>
    <property type="match status" value="1"/>
</dbReference>
<dbReference type="GO" id="GO:0006351">
    <property type="term" value="P:DNA-templated transcription"/>
    <property type="evidence" value="ECO:0007669"/>
    <property type="project" value="InterPro"/>
</dbReference>